<evidence type="ECO:0000313" key="3">
    <source>
        <dbReference type="Proteomes" id="UP000319486"/>
    </source>
</evidence>
<sequence>MSKGAAGERGDRLRGKWGWLVLVPLLVLAARVQAQAPVDSSTVNATLHPSVGEGSQRITSLQVTVQIPAEAVAAGAPLIRMPLVLSNVRTAATSLHDLGVRDDDGPLPLTHDDDKSGQKAYRHWKAARAVHGPLKLSYRVDIANEANPLGAAPPFELRSEGGSFSGLTGSFLLLPDGNRKYRLKLRWDLANLGGEPLGVSTLGLGDQLSAAMQPEQLESIFLMGGQLGHEPARPAADGFFSAWQGTPPFDARALMQWTHRLYNSYLKFFDARNVPYSVYLRRNPINPGGGVEVANSFVGTFDEHTSVDAFKMTLAHEMVHTFVGALDAKDELAASWFSEGLAVYYERLLPMRAGLVTREAYLRDLNVTAARYYTDVLNTTPNDRIAERFWPDTRVRVLPYDRGALYFAQVNAAVRSASKGKRSLDDLVLALLQHRATGQSLTESDWVASVTRELGVRGKQQFEDMMSGRLIVLRTDAFGPCFRRVTLPLRRYQLGFTPDVLVEPARIVRGLIPDSTAAQAGIRNGDEILEPVPQDGIQADQHARLQLKIRRAGQVMDISYLPRGEVVDAYQWVESTRPDCDM</sequence>
<keyword evidence="3" id="KW-1185">Reference proteome</keyword>
<evidence type="ECO:0000313" key="2">
    <source>
        <dbReference type="EMBL" id="TPG08504.1"/>
    </source>
</evidence>
<accession>A0A502C780</accession>
<dbReference type="InterPro" id="IPR007963">
    <property type="entry name" value="Peptidase_M61_catalytic"/>
</dbReference>
<name>A0A502C780_9GAMM</name>
<dbReference type="InterPro" id="IPR027268">
    <property type="entry name" value="Peptidase_M4/M1_CTD_sf"/>
</dbReference>
<dbReference type="SUPFAM" id="SSF55486">
    <property type="entry name" value="Metalloproteases ('zincins'), catalytic domain"/>
    <property type="match status" value="1"/>
</dbReference>
<dbReference type="AlphaFoldDB" id="A0A502C780"/>
<evidence type="ECO:0000259" key="1">
    <source>
        <dbReference type="Pfam" id="PF05299"/>
    </source>
</evidence>
<dbReference type="InterPro" id="IPR036034">
    <property type="entry name" value="PDZ_sf"/>
</dbReference>
<dbReference type="Proteomes" id="UP000319486">
    <property type="component" value="Unassembled WGS sequence"/>
</dbReference>
<reference evidence="2 3" key="1">
    <citation type="journal article" date="2019" name="Environ. Microbiol.">
        <title>Species interactions and distinct microbial communities in high Arctic permafrost affected cryosols are associated with the CH4 and CO2 gas fluxes.</title>
        <authorList>
            <person name="Altshuler I."/>
            <person name="Hamel J."/>
            <person name="Turney S."/>
            <person name="Magnuson E."/>
            <person name="Levesque R."/>
            <person name="Greer C."/>
            <person name="Whyte L.G."/>
        </authorList>
    </citation>
    <scope>NUCLEOTIDE SEQUENCE [LARGE SCALE GENOMIC DNA]</scope>
    <source>
        <strain evidence="2 3">S13Y</strain>
    </source>
</reference>
<dbReference type="SUPFAM" id="SSF50156">
    <property type="entry name" value="PDZ domain-like"/>
    <property type="match status" value="1"/>
</dbReference>
<feature type="domain" description="Peptidase M61 catalytic" evidence="1">
    <location>
        <begin position="330"/>
        <end position="374"/>
    </location>
</feature>
<comment type="caution">
    <text evidence="2">The sequence shown here is derived from an EMBL/GenBank/DDBJ whole genome shotgun (WGS) entry which is preliminary data.</text>
</comment>
<dbReference type="EMBL" id="RCZO01000005">
    <property type="protein sequence ID" value="TPG08504.1"/>
    <property type="molecule type" value="Genomic_DNA"/>
</dbReference>
<proteinExistence type="predicted"/>
<protein>
    <submittedName>
        <fullName evidence="2">Peptidase M61</fullName>
    </submittedName>
</protein>
<dbReference type="Pfam" id="PF05299">
    <property type="entry name" value="Peptidase_M61"/>
    <property type="match status" value="1"/>
</dbReference>
<dbReference type="RefSeq" id="WP_140652021.1">
    <property type="nucleotide sequence ID" value="NZ_RCZO01000005.1"/>
</dbReference>
<organism evidence="2 3">
    <name type="scientific">Rhodanobacter glycinis</name>
    <dbReference type="NCBI Taxonomy" id="582702"/>
    <lineage>
        <taxon>Bacteria</taxon>
        <taxon>Pseudomonadati</taxon>
        <taxon>Pseudomonadota</taxon>
        <taxon>Gammaproteobacteria</taxon>
        <taxon>Lysobacterales</taxon>
        <taxon>Rhodanobacteraceae</taxon>
        <taxon>Rhodanobacter</taxon>
    </lineage>
</organism>
<gene>
    <name evidence="2" type="ORF">EAH88_09615</name>
</gene>
<dbReference type="Gene3D" id="1.10.390.10">
    <property type="entry name" value="Neutral Protease Domain 2"/>
    <property type="match status" value="1"/>
</dbReference>